<dbReference type="PROSITE" id="PS51257">
    <property type="entry name" value="PROKAR_LIPOPROTEIN"/>
    <property type="match status" value="1"/>
</dbReference>
<feature type="compositionally biased region" description="Basic and acidic residues" evidence="1">
    <location>
        <begin position="27"/>
        <end position="41"/>
    </location>
</feature>
<gene>
    <name evidence="3" type="ORF">GC098_06425</name>
</gene>
<reference evidence="3 4" key="1">
    <citation type="submission" date="2019-10" db="EMBL/GenBank/DDBJ databases">
        <title>Description of Paenibacillus terrestris sp. nov.</title>
        <authorList>
            <person name="Carlier A."/>
            <person name="Qi S."/>
        </authorList>
    </citation>
    <scope>NUCLEOTIDE SEQUENCE [LARGE SCALE GENOMIC DNA]</scope>
    <source>
        <strain evidence="3 4">LMG 31458</strain>
    </source>
</reference>
<proteinExistence type="predicted"/>
<feature type="compositionally biased region" description="Polar residues" evidence="1">
    <location>
        <begin position="42"/>
        <end position="59"/>
    </location>
</feature>
<sequence>MKKVAISILLTAALLTACGKSGSSMDHSSHSEMAKEADSKQEGNVQTQFKLSTDKPQPNQDTAITIKIQDKNGKPIDKLDTVHEKQMHLIIVSKDLSFFNHIHPDNKGNGEFTVTTQFPTAGDYKVIADITPTGMGAMNKSQWFTIQGNVPAPKAIDPDATLTKGVDGKEVTLSIDHLMAGMELNLNFNIKDAQTKQPVTDLQPYLGAVGHVVILTQDAENYLHVHPTEEKASGPDAKFMTTFPHSGVYKIWGQFQQNGKVFTVPFVVKVP</sequence>
<evidence type="ECO:0008006" key="5">
    <source>
        <dbReference type="Google" id="ProtNLM"/>
    </source>
</evidence>
<keyword evidence="4" id="KW-1185">Reference proteome</keyword>
<keyword evidence="2" id="KW-0732">Signal</keyword>
<evidence type="ECO:0000256" key="1">
    <source>
        <dbReference type="SAM" id="MobiDB-lite"/>
    </source>
</evidence>
<dbReference type="EMBL" id="WHOA01000039">
    <property type="protein sequence ID" value="NOU71069.1"/>
    <property type="molecule type" value="Genomic_DNA"/>
</dbReference>
<feature type="region of interest" description="Disordered" evidence="1">
    <location>
        <begin position="21"/>
        <end position="59"/>
    </location>
</feature>
<feature type="chain" id="PRO_5045264339" description="YtkA-like domain-containing protein" evidence="2">
    <location>
        <begin position="18"/>
        <end position="271"/>
    </location>
</feature>
<feature type="signal peptide" evidence="2">
    <location>
        <begin position="1"/>
        <end position="17"/>
    </location>
</feature>
<name>A0ABX1XRM5_9BACL</name>
<evidence type="ECO:0000313" key="4">
    <source>
        <dbReference type="Proteomes" id="UP000616779"/>
    </source>
</evidence>
<dbReference type="Proteomes" id="UP000616779">
    <property type="component" value="Unassembled WGS sequence"/>
</dbReference>
<evidence type="ECO:0000313" key="3">
    <source>
        <dbReference type="EMBL" id="NOU71069.1"/>
    </source>
</evidence>
<organism evidence="3 4">
    <name type="scientific">Paenibacillus phytorum</name>
    <dbReference type="NCBI Taxonomy" id="2654977"/>
    <lineage>
        <taxon>Bacteria</taxon>
        <taxon>Bacillati</taxon>
        <taxon>Bacillota</taxon>
        <taxon>Bacilli</taxon>
        <taxon>Bacillales</taxon>
        <taxon>Paenibacillaceae</taxon>
        <taxon>Paenibacillus</taxon>
    </lineage>
</organism>
<dbReference type="RefSeq" id="WP_171642130.1">
    <property type="nucleotide sequence ID" value="NZ_WHOA01000039.1"/>
</dbReference>
<accession>A0ABX1XRM5</accession>
<protein>
    <recommendedName>
        <fullName evidence="5">YtkA-like domain-containing protein</fullName>
    </recommendedName>
</protein>
<comment type="caution">
    <text evidence="3">The sequence shown here is derived from an EMBL/GenBank/DDBJ whole genome shotgun (WGS) entry which is preliminary data.</text>
</comment>
<evidence type="ECO:0000256" key="2">
    <source>
        <dbReference type="SAM" id="SignalP"/>
    </source>
</evidence>